<evidence type="ECO:0000313" key="3">
    <source>
        <dbReference type="Proteomes" id="UP000286715"/>
    </source>
</evidence>
<dbReference type="SUPFAM" id="SSF50475">
    <property type="entry name" value="FMN-binding split barrel"/>
    <property type="match status" value="1"/>
</dbReference>
<dbReference type="InterPro" id="IPR002563">
    <property type="entry name" value="Flavin_Rdtase-like_dom"/>
</dbReference>
<organism evidence="2 3">
    <name type="scientific">Thermaurantimonas aggregans</name>
    <dbReference type="NCBI Taxonomy" id="2173829"/>
    <lineage>
        <taxon>Bacteria</taxon>
        <taxon>Pseudomonadati</taxon>
        <taxon>Bacteroidota</taxon>
        <taxon>Flavobacteriia</taxon>
        <taxon>Flavobacteriales</taxon>
        <taxon>Schleiferiaceae</taxon>
        <taxon>Thermaurantimonas</taxon>
    </lineage>
</organism>
<proteinExistence type="predicted"/>
<reference evidence="2 3" key="1">
    <citation type="submission" date="2018-11" db="EMBL/GenBank/DDBJ databases">
        <title>Schleiferia aggregans sp. nov., a moderately thermophilic heterotrophic bacterium isolated from microbial mats at a terrestrial hot spring.</title>
        <authorList>
            <person name="Iino T."/>
            <person name="Ohkuma M."/>
            <person name="Haruta S."/>
        </authorList>
    </citation>
    <scope>NUCLEOTIDE SEQUENCE [LARGE SCALE GENOMIC DNA]</scope>
    <source>
        <strain evidence="2 3">LA</strain>
    </source>
</reference>
<evidence type="ECO:0000313" key="2">
    <source>
        <dbReference type="EMBL" id="GCD78556.1"/>
    </source>
</evidence>
<dbReference type="RefSeq" id="WP_124398611.1">
    <property type="nucleotide sequence ID" value="NZ_BHZE01000026.1"/>
</dbReference>
<dbReference type="AlphaFoldDB" id="A0A401XNF6"/>
<dbReference type="Gene3D" id="2.30.110.10">
    <property type="entry name" value="Electron Transport, Fmn-binding Protein, Chain A"/>
    <property type="match status" value="1"/>
</dbReference>
<comment type="caution">
    <text evidence="2">The sequence shown here is derived from an EMBL/GenBank/DDBJ whole genome shotgun (WGS) entry which is preliminary data.</text>
</comment>
<evidence type="ECO:0000259" key="1">
    <source>
        <dbReference type="Pfam" id="PF01613"/>
    </source>
</evidence>
<gene>
    <name evidence="2" type="ORF">JCM31826_20380</name>
</gene>
<accession>A0A401XNF6</accession>
<sequence>MKTLSNYLKDEDRHFRINFFNTLSGVRSVWMVGTQSKAGVKNLGLFNSLVHIGANPPLLGLIFRPHSVPRHTLENINESGLYTLNSVTSELMHLAHRTAEKFEAHEDEFELLGFTPWYFGSYPNVPAVAESPLKILLRYVEKHLIAANQTQLLVGEVIDVHIKVDAAVQSDGSIDHQILGHLAVSGLNDYYALSHLLSMSRSDD</sequence>
<dbReference type="GO" id="GO:0016646">
    <property type="term" value="F:oxidoreductase activity, acting on the CH-NH group of donors, NAD or NADP as acceptor"/>
    <property type="evidence" value="ECO:0007669"/>
    <property type="project" value="UniProtKB-ARBA"/>
</dbReference>
<dbReference type="Proteomes" id="UP000286715">
    <property type="component" value="Unassembled WGS sequence"/>
</dbReference>
<dbReference type="PANTHER" id="PTHR43812:SF2">
    <property type="entry name" value="FLAVIN REDUCTASE LIKE DOMAIN-CONTAINING PROTEIN"/>
    <property type="match status" value="1"/>
</dbReference>
<dbReference type="InterPro" id="IPR012349">
    <property type="entry name" value="Split_barrel_FMN-bd"/>
</dbReference>
<feature type="domain" description="Flavin reductase like" evidence="1">
    <location>
        <begin position="28"/>
        <end position="165"/>
    </location>
</feature>
<dbReference type="GO" id="GO:0010181">
    <property type="term" value="F:FMN binding"/>
    <property type="evidence" value="ECO:0007669"/>
    <property type="project" value="InterPro"/>
</dbReference>
<name>A0A401XNF6_9FLAO</name>
<dbReference type="Pfam" id="PF01613">
    <property type="entry name" value="Flavin_Reduct"/>
    <property type="match status" value="1"/>
</dbReference>
<dbReference type="PANTHER" id="PTHR43812">
    <property type="entry name" value="BLR2425 PROTEIN"/>
    <property type="match status" value="1"/>
</dbReference>
<protein>
    <submittedName>
        <fullName evidence="2">Flavin oxidoreductase</fullName>
    </submittedName>
</protein>
<dbReference type="EMBL" id="BHZE01000026">
    <property type="protein sequence ID" value="GCD78556.1"/>
    <property type="molecule type" value="Genomic_DNA"/>
</dbReference>
<keyword evidence="3" id="KW-1185">Reference proteome</keyword>
<dbReference type="OrthoDB" id="5293996at2"/>